<evidence type="ECO:0000259" key="3">
    <source>
        <dbReference type="PROSITE" id="PS50994"/>
    </source>
</evidence>
<feature type="region of interest" description="Disordered" evidence="1">
    <location>
        <begin position="1402"/>
        <end position="1442"/>
    </location>
</feature>
<reference evidence="5 6" key="2">
    <citation type="submission" date="2024-05" db="EMBL/GenBank/DDBJ databases">
        <authorList>
            <person name="Chen Y."/>
            <person name="Shah S."/>
            <person name="Dougan E. K."/>
            <person name="Thang M."/>
            <person name="Chan C."/>
        </authorList>
    </citation>
    <scope>NUCLEOTIDE SEQUENCE [LARGE SCALE GENOMIC DNA]</scope>
</reference>
<dbReference type="Proteomes" id="UP001152797">
    <property type="component" value="Unassembled WGS sequence"/>
</dbReference>
<dbReference type="InterPro" id="IPR036397">
    <property type="entry name" value="RNaseH_sf"/>
</dbReference>
<feature type="region of interest" description="Disordered" evidence="1">
    <location>
        <begin position="444"/>
        <end position="464"/>
    </location>
</feature>
<feature type="compositionally biased region" description="Acidic residues" evidence="1">
    <location>
        <begin position="444"/>
        <end position="457"/>
    </location>
</feature>
<dbReference type="GO" id="GO:0003676">
    <property type="term" value="F:nucleic acid binding"/>
    <property type="evidence" value="ECO:0007669"/>
    <property type="project" value="InterPro"/>
</dbReference>
<feature type="compositionally biased region" description="Basic and acidic residues" evidence="1">
    <location>
        <begin position="2022"/>
        <end position="2040"/>
    </location>
</feature>
<keyword evidence="6" id="KW-1185">Reference proteome</keyword>
<sequence length="3117" mass="353688">MSFGGIYCLLDAADLQHKSDQVTWISPTTPPRAGAAGIGLLLETHDILHYALDYLDNDLCALLWTSTCALSAGLLPPWLLFGQAWQCLVNYLNKVLAAVLGLLSGQAWQCLAIYLDKVCAAVLGPLRGRAVPCSAWRSTWTSSFRSMTSSGTTSGIPLDEYRKDIPPGWAPGDSRYTLKQYMERVKVWYRLFDGPDENVGPLLAGRLRGRAQQIALSLRLPDPTGHVDVGDAALVRLSVDEVTDPAGNIIQRAIPSGPQALLHALRAAFGEAEQLQATKALETFFEFRRGRLPISEWSVQWELNLEEAVLHAGLEVNPVAKTYLFFKSSGLPQKTIDDLLLQVHGDMRRFEEVRTLLLRMAHRGMDAAASSNLYEDTNKAFYQDDIDSSSWSNITEPWNEEWPSYETDELYAWYEGWYDDDASWYYDQEEPYEPGDWQETWYEAGEEEPADQVEGEPAEQSGNVEESFYKGKGKSRSSTMGLGCSTCGSKWHNTYSCPLNDQKPHKGKGRGKGFGKSKSKGYGKSYGKPYNKGFGKSKGFGKKGKPFARKGYGKRGFWAEELPAGFQDYYGGSYLMNLKTEIDEQPTSKGFSTPTSSMPRIVKIDTPDREELLIGKKVRFEEKAPDDDEATEKNAKKLNFPSFQDQKLENFHMVRGRKVFGLLVDPGAASGLIGTDTLRELLDAGMVPEHLQDKITWEPSTTTVTGISGQGDSTLARVCLPFGVGGEDGIPASYTAELIGGQGSTCPALLPNVSLRQMRSAMMTQWFDNGDGILVCSTNGQRLDHPDAHLTIMRLLLTESGHYILPVSNNQNEAEIPNDEVQKIKQIWQNKPYQATTLEQTCNDLHNDDNKSDGKIHNKEKLQFMAEDNKPIEPKNNVMDKADKPPDEVQLHQQHVAEDEPPIQVLLGNDYNQEYDESKCDYPGDIFPGHLPEGKLRYLQKMYKGVPEEFYTKTRQTPVTPKNARSWMKKRKGNRFNLWEWCSGSGRLSLIALLSGLCVLFPIDYRYGWDLSLPEHQRLILEIEQDINHGPDVLFASPTCRPWSISSTRRDLAQTMREREGELPTVNFIKQKIKKRCKDKKGNILEQPWTSALWEHLEDLPGERQRTDQCRFGAQDELGQPILKPTGLYSDFGLRNCLARCGGHQGRRHGWLQGTTQGVNRTTIAAVYPESFCKSVVRDIKRFINQIHCHNVYYKCEKCAMGRAATSNMEHTFLPGECRYGKWPAGEDPREKKRLEREQQAKDDIFDSFRKESLKNPKVMQGKLSSHPTLAFDSEQTAVLKMCLIKLLSESIEKFEVLEKKKGDQNYIHWLEDPAALGWLQRIFKDYMMVQGAMACLQPWSTPTPSPQLAVEEAPIRLLLRGNVNSWKISQPEDLRELSLSQWNEPINIEEDWLVAIFGSDAPDKGSSSSSSTRAAGGFKDAKDLIPDDQSEGYEPSIAPDELLPVQPPEVEEEEQDGAAQNPGSLKPLFDFRRVFKRLPQLAGHDDQTAKRLILGLHERLWHAPYMDIKNVLVRCGMPYEVWKLAADAISTCRICRKFTRAGRRPQYKGTNLSQHFNDTVQVDLFKYEDEWYLLSIDETTRYKIATRCESRELKHILDALMRSWIRYFGPMRTLVSDQETALMTVAAGVELQRLNIARQPGGTTSGLQGQKHTSTGLVEKHTDLLKLTMAKIQAEAGRWGIEVRGEELASEASMAANTTFNVGGYSPVTMLFGILPRGYMDPEEQMHDDGMSPNESAFERAVQLRQIALQASQAAILESRIARANRSRPQRLPVENMVPGTTKVEIFRDDGGGFGWRGPATVLKINEGAGTAIVEFQGRPYLVGLRHLRPFRDSYMVFMSETTSTTSQDAERALCRMKKVVEQCTPYRPYTMGEVMKVENHETKVIKFPREESPAATQMLKDARAFLDFHYDRVTLHGVRYGKGMKTIMVPRYSKGTLITWSEGLLGIAVVEHNTDSHIHVKELFNKEIDKLCHLYLYGFVNLETEENSIPMRISRRVVPEALQPGEDQGEAISTSSPTSLDHEADAADESHKRKDPDSRTVVIAPEKKKQRTDLHMLYMSSIWWMMQRPRRVRLPAHEIWYEQEIRWMRKRQLAMTTSGPQRPLFHWHCRTDAEMLVYLQTGEMYRVDEVTDVLTEEQLLHHWDSFEVSDRSELKQFVDEGVFKKVRLDSLPKEVVLVDGTWVRKFKRNPDNSLKAKSRLCARGFLDSQKTELPTRSTTATRLSQRLVLSTAATHRFKVRSWDVSGAFLKGFSFQKVKEELGKKGISSPDRRVVLIPPANCWRHLAHYDKQFMLAEEELGEYGLECLKPAYGLVDAPLAWQMSLHGTLRDSGGIQSLLDENMWFWKSNQGLTAVLTTHVDDIACAGTDQFLTEEYAYLTKKFGKLSEQKPPFQHCGCRYREIKDGYAMDQQEFINNMKLLDLSHLGKDMSRALTPTETTLLRSVLGGLLWITATRLDLVADVGVLQSKVTRATVQDLHLANSVVKKAKMSQYDEIGIVYRYIPTSSPWRLVAVHDASAASKDKIYSQEGIFILLMEDHLNFDKKVHTINGLNVKESHFGGDAHILFAHGGKAKRVSYSTSHSETLAAMSGLETASLVSLRLAELLSPVRKPTLQQLAALQERGVPFLPVDAMTDCKDFYSLTTGMSSLPQDKSQRIYILAHREARLCGRLRWIILVPTQSMVADALTKVMLSKQLLHLMSCGQVVFMNEPKHPIEARRLPPCGELSEDDLLDGDEKWLAKEMTSNEILAVQRHTTSRSMTSSRSSTPTTRSNYMLLALLCAVSWTSGKAEDQCEPDGHGESSGEFNAQKVAIFFLTTFCMMAAYAIFALWKCLKKMDERFEAETAQAVRSLTRANLVDRLLQTEHNVMELQIQLNESLRDIDILYRTLRRRAGPHPEEPSPNRPRIADNRPALPEPEGEFIEREFNETASRSRDETASRSRDEDDSREEIDEDVLNEYIYPGQLQQWSIEEITSDMEEHERRDARMRNRIHIMSIEGNNMEVYLHVQMQRYGFPVPLSDILVLYERHAPSIPAPGDYQESDELFLVTTRPDGVLRHLLRERSDTYGDYELEFDTQMGLFSFRNRRIITREDTRLTEAEREERITNLYNNFRHFTS</sequence>
<dbReference type="EMBL" id="CAMXCT030003094">
    <property type="protein sequence ID" value="CAL4789681.1"/>
    <property type="molecule type" value="Genomic_DNA"/>
</dbReference>
<feature type="region of interest" description="Disordered" evidence="1">
    <location>
        <begin position="2005"/>
        <end position="2044"/>
    </location>
</feature>
<name>A0A9P1D2W5_9DINO</name>
<feature type="domain" description="Integrase catalytic" evidence="3">
    <location>
        <begin position="1542"/>
        <end position="1716"/>
    </location>
</feature>
<evidence type="ECO:0000313" key="4">
    <source>
        <dbReference type="EMBL" id="CAI4002369.1"/>
    </source>
</evidence>
<dbReference type="EMBL" id="CAMXCT020003094">
    <property type="protein sequence ID" value="CAL1155744.1"/>
    <property type="molecule type" value="Genomic_DNA"/>
</dbReference>
<evidence type="ECO:0000313" key="6">
    <source>
        <dbReference type="Proteomes" id="UP001152797"/>
    </source>
</evidence>
<keyword evidence="2" id="KW-1133">Transmembrane helix</keyword>
<feature type="compositionally biased region" description="Basic and acidic residues" evidence="1">
    <location>
        <begin position="2922"/>
        <end position="2946"/>
    </location>
</feature>
<feature type="transmembrane region" description="Helical" evidence="2">
    <location>
        <begin position="2812"/>
        <end position="2832"/>
    </location>
</feature>
<comment type="caution">
    <text evidence="4">The sequence shown here is derived from an EMBL/GenBank/DDBJ whole genome shotgun (WGS) entry which is preliminary data.</text>
</comment>
<organism evidence="4">
    <name type="scientific">Cladocopium goreaui</name>
    <dbReference type="NCBI Taxonomy" id="2562237"/>
    <lineage>
        <taxon>Eukaryota</taxon>
        <taxon>Sar</taxon>
        <taxon>Alveolata</taxon>
        <taxon>Dinophyceae</taxon>
        <taxon>Suessiales</taxon>
        <taxon>Symbiodiniaceae</taxon>
        <taxon>Cladocopium</taxon>
    </lineage>
</organism>
<evidence type="ECO:0000313" key="5">
    <source>
        <dbReference type="EMBL" id="CAL4789681.1"/>
    </source>
</evidence>
<protein>
    <submittedName>
        <fullName evidence="5">Retrovirus-related Pol polyprotein from transposon RE1 (Retro element 1) (AtRE1)</fullName>
    </submittedName>
</protein>
<feature type="compositionally biased region" description="Basic and acidic residues" evidence="1">
    <location>
        <begin position="2896"/>
        <end position="2910"/>
    </location>
</feature>
<gene>
    <name evidence="4" type="ORF">C1SCF055_LOCUS28328</name>
</gene>
<accession>A0A9P1D2W5</accession>
<feature type="region of interest" description="Disordered" evidence="1">
    <location>
        <begin position="2894"/>
        <end position="2955"/>
    </location>
</feature>
<dbReference type="InterPro" id="IPR001584">
    <property type="entry name" value="Integrase_cat-core"/>
</dbReference>
<keyword evidence="2" id="KW-0472">Membrane</keyword>
<dbReference type="GO" id="GO:0015074">
    <property type="term" value="P:DNA integration"/>
    <property type="evidence" value="ECO:0007669"/>
    <property type="project" value="InterPro"/>
</dbReference>
<dbReference type="PROSITE" id="PS50994">
    <property type="entry name" value="INTEGRASE"/>
    <property type="match status" value="1"/>
</dbReference>
<dbReference type="OrthoDB" id="413361at2759"/>
<evidence type="ECO:0000256" key="2">
    <source>
        <dbReference type="SAM" id="Phobius"/>
    </source>
</evidence>
<keyword evidence="2" id="KW-0812">Transmembrane</keyword>
<dbReference type="Gene3D" id="3.30.420.10">
    <property type="entry name" value="Ribonuclease H-like superfamily/Ribonuclease H"/>
    <property type="match status" value="1"/>
</dbReference>
<proteinExistence type="predicted"/>
<dbReference type="EMBL" id="CAMXCT010003094">
    <property type="protein sequence ID" value="CAI4002369.1"/>
    <property type="molecule type" value="Genomic_DNA"/>
</dbReference>
<evidence type="ECO:0000256" key="1">
    <source>
        <dbReference type="SAM" id="MobiDB-lite"/>
    </source>
</evidence>
<reference evidence="4" key="1">
    <citation type="submission" date="2022-10" db="EMBL/GenBank/DDBJ databases">
        <authorList>
            <person name="Chen Y."/>
            <person name="Dougan E. K."/>
            <person name="Chan C."/>
            <person name="Rhodes N."/>
            <person name="Thang M."/>
        </authorList>
    </citation>
    <scope>NUCLEOTIDE SEQUENCE</scope>
</reference>